<gene>
    <name evidence="1" type="ORF">A3K06_02480</name>
</gene>
<comment type="caution">
    <text evidence="1">The sequence shown here is derived from an EMBL/GenBank/DDBJ whole genome shotgun (WGS) entry which is preliminary data.</text>
</comment>
<dbReference type="AlphaFoldDB" id="A0A1F5NFK8"/>
<dbReference type="GO" id="GO:0003676">
    <property type="term" value="F:nucleic acid binding"/>
    <property type="evidence" value="ECO:0007669"/>
    <property type="project" value="InterPro"/>
</dbReference>
<organism evidence="1 2">
    <name type="scientific">Candidatus Doudnabacteria bacterium RIFCSPHIGHO2_01_52_17</name>
    <dbReference type="NCBI Taxonomy" id="1817820"/>
    <lineage>
        <taxon>Bacteria</taxon>
        <taxon>Candidatus Doudnaibacteriota</taxon>
    </lineage>
</organism>
<dbReference type="Proteomes" id="UP000176547">
    <property type="component" value="Unassembled WGS sequence"/>
</dbReference>
<evidence type="ECO:0000313" key="2">
    <source>
        <dbReference type="Proteomes" id="UP000176547"/>
    </source>
</evidence>
<name>A0A1F5NFK8_9BACT</name>
<sequence>MPITDNNLTGVAGEYFVAAELSKMGYIASVTLKNTRGIDILATNKDASKSVGIQVKASRGNAKDWQLHKKAENYYSKNLFYVFVNLKSEKERPDFFIVPSRIVANYVKESHAQYLKTPRRDGKLHEDSTRRKFRDPGGVYQERWDFLGL</sequence>
<protein>
    <submittedName>
        <fullName evidence="1">Aspartate ammonia-lyase</fullName>
    </submittedName>
</protein>
<evidence type="ECO:0000313" key="1">
    <source>
        <dbReference type="EMBL" id="OGE76373.1"/>
    </source>
</evidence>
<dbReference type="EMBL" id="MFEG01000009">
    <property type="protein sequence ID" value="OGE76373.1"/>
    <property type="molecule type" value="Genomic_DNA"/>
</dbReference>
<dbReference type="Gene3D" id="3.40.1350.10">
    <property type="match status" value="1"/>
</dbReference>
<reference evidence="1 2" key="1">
    <citation type="journal article" date="2016" name="Nat. Commun.">
        <title>Thousands of microbial genomes shed light on interconnected biogeochemical processes in an aquifer system.</title>
        <authorList>
            <person name="Anantharaman K."/>
            <person name="Brown C.T."/>
            <person name="Hug L.A."/>
            <person name="Sharon I."/>
            <person name="Castelle C.J."/>
            <person name="Probst A.J."/>
            <person name="Thomas B.C."/>
            <person name="Singh A."/>
            <person name="Wilkins M.J."/>
            <person name="Karaoz U."/>
            <person name="Brodie E.L."/>
            <person name="Williams K.H."/>
            <person name="Hubbard S.S."/>
            <person name="Banfield J.F."/>
        </authorList>
    </citation>
    <scope>NUCLEOTIDE SEQUENCE [LARGE SCALE GENOMIC DNA]</scope>
</reference>
<dbReference type="GO" id="GO:0016829">
    <property type="term" value="F:lyase activity"/>
    <property type="evidence" value="ECO:0007669"/>
    <property type="project" value="UniProtKB-KW"/>
</dbReference>
<accession>A0A1F5NFK8</accession>
<dbReference type="InterPro" id="IPR011856">
    <property type="entry name" value="tRNA_endonuc-like_dom_sf"/>
</dbReference>
<keyword evidence="1" id="KW-0456">Lyase</keyword>
<proteinExistence type="predicted"/>